<dbReference type="RefSeq" id="WP_248906857.1">
    <property type="nucleotide sequence ID" value="NZ_CP109979.1"/>
</dbReference>
<evidence type="ECO:0000259" key="3">
    <source>
        <dbReference type="Pfam" id="PF04967"/>
    </source>
</evidence>
<accession>A0ABD5YMQ2</accession>
<proteinExistence type="predicted"/>
<dbReference type="PANTHER" id="PTHR34236:SF1">
    <property type="entry name" value="DIMETHYL SULFOXIDE REDUCTASE TRANSCRIPTIONAL ACTIVATOR"/>
    <property type="match status" value="1"/>
</dbReference>
<dbReference type="InterPro" id="IPR056493">
    <property type="entry name" value="HVO_0513_N"/>
</dbReference>
<feature type="domain" description="HVO-0513-like N-terminal" evidence="4">
    <location>
        <begin position="16"/>
        <end position="152"/>
    </location>
</feature>
<sequence>MKYLDARFRQPRWMMHPMQRFARESDAVYYEELHAWNVIGRDLDLEYELFYVEAERERYEAKLNAVESIRWYDLTPIDEQSFYTYVCQETRDEDIEWRRAFIALDLLVVPPIVYDDAGDFYMTIVGTGENIRQMLEELPEEIDTTVNAIGEYDRRHSTVAGDLTDRQLEAVTVAADLGFYDVPREATVADVANRLDCAPSTASNLLQKAEGSVMERVVDRHGRRA</sequence>
<evidence type="ECO:0000313" key="5">
    <source>
        <dbReference type="EMBL" id="MFC7190207.1"/>
    </source>
</evidence>
<evidence type="ECO:0000256" key="2">
    <source>
        <dbReference type="ARBA" id="ARBA00023163"/>
    </source>
</evidence>
<keyword evidence="2" id="KW-0804">Transcription</keyword>
<organism evidence="5 6">
    <name type="scientific">Halocatena marina</name>
    <dbReference type="NCBI Taxonomy" id="2934937"/>
    <lineage>
        <taxon>Archaea</taxon>
        <taxon>Methanobacteriati</taxon>
        <taxon>Methanobacteriota</taxon>
        <taxon>Stenosarchaea group</taxon>
        <taxon>Halobacteria</taxon>
        <taxon>Halobacteriales</taxon>
        <taxon>Natronomonadaceae</taxon>
        <taxon>Halocatena</taxon>
    </lineage>
</organism>
<dbReference type="EMBL" id="JBHTAX010000001">
    <property type="protein sequence ID" value="MFC7190207.1"/>
    <property type="molecule type" value="Genomic_DNA"/>
</dbReference>
<dbReference type="PANTHER" id="PTHR34236">
    <property type="entry name" value="DIMETHYL SULFOXIDE REDUCTASE TRANSCRIPTIONAL ACTIVATOR"/>
    <property type="match status" value="1"/>
</dbReference>
<dbReference type="Proteomes" id="UP001596417">
    <property type="component" value="Unassembled WGS sequence"/>
</dbReference>
<evidence type="ECO:0000313" key="6">
    <source>
        <dbReference type="Proteomes" id="UP001596417"/>
    </source>
</evidence>
<dbReference type="AlphaFoldDB" id="A0ABD5YMQ2"/>
<comment type="caution">
    <text evidence="5">The sequence shown here is derived from an EMBL/GenBank/DDBJ whole genome shotgun (WGS) entry which is preliminary data.</text>
</comment>
<name>A0ABD5YMQ2_9EURY</name>
<evidence type="ECO:0000256" key="1">
    <source>
        <dbReference type="ARBA" id="ARBA00023015"/>
    </source>
</evidence>
<keyword evidence="1" id="KW-0805">Transcription regulation</keyword>
<gene>
    <name evidence="5" type="ORF">ACFQL7_10310</name>
</gene>
<dbReference type="Pfam" id="PF04967">
    <property type="entry name" value="HTH_10"/>
    <property type="match status" value="1"/>
</dbReference>
<protein>
    <submittedName>
        <fullName evidence="5">Helix-turn-helix domain-containing protein</fullName>
    </submittedName>
</protein>
<keyword evidence="6" id="KW-1185">Reference proteome</keyword>
<evidence type="ECO:0000259" key="4">
    <source>
        <dbReference type="Pfam" id="PF24278"/>
    </source>
</evidence>
<dbReference type="InterPro" id="IPR007050">
    <property type="entry name" value="HTH_bacterioopsin"/>
</dbReference>
<dbReference type="Pfam" id="PF24278">
    <property type="entry name" value="HVO_0513_N"/>
    <property type="match status" value="1"/>
</dbReference>
<feature type="domain" description="HTH bat-type" evidence="3">
    <location>
        <begin position="163"/>
        <end position="215"/>
    </location>
</feature>
<dbReference type="GeneID" id="76199794"/>
<reference evidence="5 6" key="1">
    <citation type="journal article" date="2019" name="Int. J. Syst. Evol. Microbiol.">
        <title>The Global Catalogue of Microorganisms (GCM) 10K type strain sequencing project: providing services to taxonomists for standard genome sequencing and annotation.</title>
        <authorList>
            <consortium name="The Broad Institute Genomics Platform"/>
            <consortium name="The Broad Institute Genome Sequencing Center for Infectious Disease"/>
            <person name="Wu L."/>
            <person name="Ma J."/>
        </authorList>
    </citation>
    <scope>NUCLEOTIDE SEQUENCE [LARGE SCALE GENOMIC DNA]</scope>
    <source>
        <strain evidence="5 6">RDMS1</strain>
    </source>
</reference>